<dbReference type="AlphaFoldDB" id="A0A1V4K3G1"/>
<dbReference type="Proteomes" id="UP000190648">
    <property type="component" value="Unassembled WGS sequence"/>
</dbReference>
<dbReference type="OrthoDB" id="10545326at2759"/>
<evidence type="ECO:0000313" key="1">
    <source>
        <dbReference type="EMBL" id="OPJ78999.1"/>
    </source>
</evidence>
<sequence>MRLVIENLDFCSIIGISTFVCAALKFERFPSGNYFPLTRTKGQCGHLTNSMQLIWRVCQVNWISQHRQHKLVRQTQIQFELGLSLFSG</sequence>
<comment type="caution">
    <text evidence="1">The sequence shown here is derived from an EMBL/GenBank/DDBJ whole genome shotgun (WGS) entry which is preliminary data.</text>
</comment>
<name>A0A1V4K3G1_PATFA</name>
<protein>
    <submittedName>
        <fullName evidence="1">Uncharacterized protein</fullName>
    </submittedName>
</protein>
<accession>A0A1V4K3G1</accession>
<gene>
    <name evidence="1" type="ORF">AV530_004955</name>
</gene>
<organism evidence="1 2">
    <name type="scientific">Patagioenas fasciata monilis</name>
    <dbReference type="NCBI Taxonomy" id="372326"/>
    <lineage>
        <taxon>Eukaryota</taxon>
        <taxon>Metazoa</taxon>
        <taxon>Chordata</taxon>
        <taxon>Craniata</taxon>
        <taxon>Vertebrata</taxon>
        <taxon>Euteleostomi</taxon>
        <taxon>Archelosauria</taxon>
        <taxon>Archosauria</taxon>
        <taxon>Dinosauria</taxon>
        <taxon>Saurischia</taxon>
        <taxon>Theropoda</taxon>
        <taxon>Coelurosauria</taxon>
        <taxon>Aves</taxon>
        <taxon>Neognathae</taxon>
        <taxon>Neoaves</taxon>
        <taxon>Columbimorphae</taxon>
        <taxon>Columbiformes</taxon>
        <taxon>Columbidae</taxon>
        <taxon>Patagioenas</taxon>
    </lineage>
</organism>
<proteinExistence type="predicted"/>
<dbReference type="EMBL" id="LSYS01004732">
    <property type="protein sequence ID" value="OPJ78999.1"/>
    <property type="molecule type" value="Genomic_DNA"/>
</dbReference>
<keyword evidence="2" id="KW-1185">Reference proteome</keyword>
<evidence type="ECO:0000313" key="2">
    <source>
        <dbReference type="Proteomes" id="UP000190648"/>
    </source>
</evidence>
<reference evidence="1 2" key="1">
    <citation type="submission" date="2016-02" db="EMBL/GenBank/DDBJ databases">
        <title>Band-tailed pigeon sequencing and assembly.</title>
        <authorList>
            <person name="Soares A.E."/>
            <person name="Novak B.J."/>
            <person name="Rice E.S."/>
            <person name="O'Connell B."/>
            <person name="Chang D."/>
            <person name="Weber S."/>
            <person name="Shapiro B."/>
        </authorList>
    </citation>
    <scope>NUCLEOTIDE SEQUENCE [LARGE SCALE GENOMIC DNA]</scope>
    <source>
        <strain evidence="1">BTP2013</strain>
        <tissue evidence="1">Blood</tissue>
    </source>
</reference>